<proteinExistence type="predicted"/>
<reference evidence="2" key="4">
    <citation type="submission" date="2025-05" db="UniProtKB">
        <authorList>
            <consortium name="EnsemblFungi"/>
        </authorList>
    </citation>
    <scope>IDENTIFICATION</scope>
    <source>
        <strain evidence="2">isolate 1-1 / race 1 (BBBD)</strain>
    </source>
</reference>
<dbReference type="Proteomes" id="UP000005240">
    <property type="component" value="Unassembled WGS sequence"/>
</dbReference>
<reference evidence="1" key="2">
    <citation type="submission" date="2016-05" db="EMBL/GenBank/DDBJ databases">
        <title>Comparative analysis highlights variable genome content of wheat rusts and divergence of the mating loci.</title>
        <authorList>
            <person name="Cuomo C.A."/>
            <person name="Bakkeren G."/>
            <person name="Szabo L."/>
            <person name="Khalil H."/>
            <person name="Joly D."/>
            <person name="Goldberg J."/>
            <person name="Young S."/>
            <person name="Zeng Q."/>
            <person name="Fellers J."/>
        </authorList>
    </citation>
    <scope>NUCLEOTIDE SEQUENCE [LARGE SCALE GENOMIC DNA]</scope>
    <source>
        <strain evidence="1">1-1 BBBD Race 1</strain>
    </source>
</reference>
<evidence type="ECO:0000313" key="1">
    <source>
        <dbReference type="EMBL" id="OAV93065.1"/>
    </source>
</evidence>
<gene>
    <name evidence="1" type="ORF">PTTG_27468</name>
</gene>
<dbReference type="EMBL" id="ADAS02000056">
    <property type="protein sequence ID" value="OAV93065.1"/>
    <property type="molecule type" value="Genomic_DNA"/>
</dbReference>
<dbReference type="STRING" id="630390.A0A180GK65"/>
<accession>A0A180GK65</accession>
<reference evidence="2 3" key="3">
    <citation type="journal article" date="2017" name="G3 (Bethesda)">
        <title>Comparative analysis highlights variable genome content of wheat rusts and divergence of the mating loci.</title>
        <authorList>
            <person name="Cuomo C.A."/>
            <person name="Bakkeren G."/>
            <person name="Khalil H.B."/>
            <person name="Panwar V."/>
            <person name="Joly D."/>
            <person name="Linning R."/>
            <person name="Sakthikumar S."/>
            <person name="Song X."/>
            <person name="Adiconis X."/>
            <person name="Fan L."/>
            <person name="Goldberg J.M."/>
            <person name="Levin J.Z."/>
            <person name="Young S."/>
            <person name="Zeng Q."/>
            <person name="Anikster Y."/>
            <person name="Bruce M."/>
            <person name="Wang M."/>
            <person name="Yin C."/>
            <person name="McCallum B."/>
            <person name="Szabo L.J."/>
            <person name="Hulbert S."/>
            <person name="Chen X."/>
            <person name="Fellers J.P."/>
        </authorList>
    </citation>
    <scope>NUCLEOTIDE SEQUENCE</scope>
    <source>
        <strain evidence="3">Isolate 1-1 / race 1 (BBBD)</strain>
        <strain evidence="2">isolate 1-1 / race 1 (BBBD)</strain>
    </source>
</reference>
<evidence type="ECO:0000313" key="2">
    <source>
        <dbReference type="EnsemblFungi" id="PTTG_27468-t43_1-p1"/>
    </source>
</evidence>
<dbReference type="EnsemblFungi" id="PTTG_27468-t43_1">
    <property type="protein sequence ID" value="PTTG_27468-t43_1-p1"/>
    <property type="gene ID" value="PTTG_27468"/>
</dbReference>
<dbReference type="OrthoDB" id="2507114at2759"/>
<evidence type="ECO:0000313" key="3">
    <source>
        <dbReference type="Proteomes" id="UP000005240"/>
    </source>
</evidence>
<organism evidence="1">
    <name type="scientific">Puccinia triticina (isolate 1-1 / race 1 (BBBD))</name>
    <name type="common">Brown leaf rust fungus</name>
    <dbReference type="NCBI Taxonomy" id="630390"/>
    <lineage>
        <taxon>Eukaryota</taxon>
        <taxon>Fungi</taxon>
        <taxon>Dikarya</taxon>
        <taxon>Basidiomycota</taxon>
        <taxon>Pucciniomycotina</taxon>
        <taxon>Pucciniomycetes</taxon>
        <taxon>Pucciniales</taxon>
        <taxon>Pucciniaceae</taxon>
        <taxon>Puccinia</taxon>
    </lineage>
</organism>
<dbReference type="VEuPathDB" id="FungiDB:PTTG_27468"/>
<protein>
    <submittedName>
        <fullName evidence="1 2">Uncharacterized protein</fullName>
    </submittedName>
</protein>
<dbReference type="AlphaFoldDB" id="A0A180GK65"/>
<reference evidence="1" key="1">
    <citation type="submission" date="2009-11" db="EMBL/GenBank/DDBJ databases">
        <authorList>
            <consortium name="The Broad Institute Genome Sequencing Platform"/>
            <person name="Ward D."/>
            <person name="Feldgarden M."/>
            <person name="Earl A."/>
            <person name="Young S.K."/>
            <person name="Zeng Q."/>
            <person name="Koehrsen M."/>
            <person name="Alvarado L."/>
            <person name="Berlin A."/>
            <person name="Bochicchio J."/>
            <person name="Borenstein D."/>
            <person name="Chapman S.B."/>
            <person name="Chen Z."/>
            <person name="Engels R."/>
            <person name="Freedman E."/>
            <person name="Gellesch M."/>
            <person name="Goldberg J."/>
            <person name="Griggs A."/>
            <person name="Gujja S."/>
            <person name="Heilman E."/>
            <person name="Heiman D."/>
            <person name="Hepburn T."/>
            <person name="Howarth C."/>
            <person name="Jen D."/>
            <person name="Larson L."/>
            <person name="Lewis B."/>
            <person name="Mehta T."/>
            <person name="Park D."/>
            <person name="Pearson M."/>
            <person name="Roberts A."/>
            <person name="Saif S."/>
            <person name="Shea T."/>
            <person name="Shenoy N."/>
            <person name="Sisk P."/>
            <person name="Stolte C."/>
            <person name="Sykes S."/>
            <person name="Thomson T."/>
            <person name="Walk T."/>
            <person name="White J."/>
            <person name="Yandava C."/>
            <person name="Izard J."/>
            <person name="Baranova O.V."/>
            <person name="Blanton J.M."/>
            <person name="Tanner A.C."/>
            <person name="Dewhirst F.E."/>
            <person name="Haas B."/>
            <person name="Nusbaum C."/>
            <person name="Birren B."/>
        </authorList>
    </citation>
    <scope>NUCLEOTIDE SEQUENCE [LARGE SCALE GENOMIC DNA]</scope>
    <source>
        <strain evidence="1">1-1 BBBD Race 1</strain>
    </source>
</reference>
<name>A0A180GK65_PUCT1</name>
<keyword evidence="3" id="KW-1185">Reference proteome</keyword>
<sequence>MGIGLEGVTNLGSSTKEIVDQSQKVSQMLPTVKTLTTELLGAAPKKSNELIKAVEESTNAGEAITKSLIAINAKVDDAKWDPASDSLAVGAIPKLAEQANQAHVEEAGRASAVKVDGKSGKAPVDANAAIALSN</sequence>